<protein>
    <submittedName>
        <fullName evidence="1">Uncharacterized protein</fullName>
    </submittedName>
</protein>
<reference evidence="1" key="1">
    <citation type="journal article" date="2005" name="Proc. Natl. Acad. Sci. U.S.A.">
        <title>The psychrophilic lifestyle as revealed by the genome sequence of Colwellia psychrerythraea 34H through genomic and proteomic analyses.</title>
        <authorList>
            <person name="Methe B.A."/>
            <person name="Nelson K.E."/>
            <person name="Deming J.W."/>
            <person name="Momen B."/>
            <person name="Melamud E."/>
            <person name="Zhang X."/>
            <person name="Moult J."/>
            <person name="Madupu R."/>
            <person name="Nelson W.C."/>
            <person name="Dodson R.J."/>
            <person name="Brinkac L.M."/>
            <person name="Daugherty S.C."/>
            <person name="Durkin A.S."/>
            <person name="DeBoy R.T."/>
            <person name="Kolonay J.F."/>
            <person name="Sullivan S.A."/>
            <person name="Zhou L."/>
            <person name="Davidsen T.M."/>
            <person name="Wu M."/>
            <person name="Huston A.L."/>
            <person name="Lewis M."/>
            <person name="Weaver B."/>
            <person name="Weidman J.F."/>
            <person name="Khouri H."/>
            <person name="Utterback T.R."/>
            <person name="Feldblyum T.V."/>
            <person name="Fraser C.M."/>
        </authorList>
    </citation>
    <scope>NUCLEOTIDE SEQUENCE [LARGE SCALE GENOMIC DNA]</scope>
    <source>
        <strain evidence="1">34H</strain>
    </source>
</reference>
<name>Q47X70_COLP3</name>
<dbReference type="HOGENOM" id="CLU_3042333_0_0_6"/>
<organism evidence="1 2">
    <name type="scientific">Colwellia psychrerythraea (strain 34H / ATCC BAA-681)</name>
    <name type="common">Vibrio psychroerythus</name>
    <dbReference type="NCBI Taxonomy" id="167879"/>
    <lineage>
        <taxon>Bacteria</taxon>
        <taxon>Pseudomonadati</taxon>
        <taxon>Pseudomonadota</taxon>
        <taxon>Gammaproteobacteria</taxon>
        <taxon>Alteromonadales</taxon>
        <taxon>Colwelliaceae</taxon>
        <taxon>Colwellia</taxon>
    </lineage>
</organism>
<accession>Q47X70</accession>
<dbReference type="AlphaFoldDB" id="Q47X70"/>
<dbReference type="EMBL" id="CP000083">
    <property type="protein sequence ID" value="AAZ24260.1"/>
    <property type="molecule type" value="Genomic_DNA"/>
</dbReference>
<evidence type="ECO:0000313" key="2">
    <source>
        <dbReference type="Proteomes" id="UP000000547"/>
    </source>
</evidence>
<evidence type="ECO:0000313" key="1">
    <source>
        <dbReference type="EMBL" id="AAZ24260.1"/>
    </source>
</evidence>
<dbReference type="KEGG" id="cps:CPS_3942"/>
<dbReference type="Proteomes" id="UP000000547">
    <property type="component" value="Chromosome"/>
</dbReference>
<proteinExistence type="predicted"/>
<sequence>MCFHFKKNDVYFTYILIGSDFCQYIQTETGYYFYQTSMSVKTKNTAQYDFSRFN</sequence>
<gene>
    <name evidence="1" type="ordered locus">CPS_3942</name>
</gene>